<dbReference type="EMBL" id="JAGGKT010000005">
    <property type="protein sequence ID" value="MBP1932163.1"/>
    <property type="molecule type" value="Genomic_DNA"/>
</dbReference>
<dbReference type="InterPro" id="IPR058705">
    <property type="entry name" value="A_ENA"/>
</dbReference>
<proteinExistence type="predicted"/>
<evidence type="ECO:0000313" key="2">
    <source>
        <dbReference type="Proteomes" id="UP001519343"/>
    </source>
</evidence>
<dbReference type="Proteomes" id="UP001519343">
    <property type="component" value="Unassembled WGS sequence"/>
</dbReference>
<protein>
    <submittedName>
        <fullName evidence="1">Uncharacterized protein</fullName>
    </submittedName>
</protein>
<keyword evidence="2" id="KW-1185">Reference proteome</keyword>
<name>A0ABS4GPG4_9BACL</name>
<dbReference type="RefSeq" id="WP_209810223.1">
    <property type="nucleotide sequence ID" value="NZ_JAGGKT010000005.1"/>
</dbReference>
<dbReference type="Pfam" id="PF26595">
    <property type="entry name" value="A_ENA"/>
    <property type="match status" value="1"/>
</dbReference>
<comment type="caution">
    <text evidence="1">The sequence shown here is derived from an EMBL/GenBank/DDBJ whole genome shotgun (WGS) entry which is preliminary data.</text>
</comment>
<reference evidence="1 2" key="1">
    <citation type="submission" date="2021-03" db="EMBL/GenBank/DDBJ databases">
        <title>Genomic Encyclopedia of Type Strains, Phase IV (KMG-IV): sequencing the most valuable type-strain genomes for metagenomic binning, comparative biology and taxonomic classification.</title>
        <authorList>
            <person name="Goeker M."/>
        </authorList>
    </citation>
    <scope>NUCLEOTIDE SEQUENCE [LARGE SCALE GENOMIC DNA]</scope>
    <source>
        <strain evidence="1 2">DSM 24738</strain>
    </source>
</reference>
<accession>A0ABS4GPG4</accession>
<sequence length="102" mass="11744">MSMPKIPEEKHRPDLDETIIDLLESIALEEIALSHLINAEAENLQAFVGKDLDFPSNPSNNDILRFNVTVLRLMETLMFKELFLLRKLETVSQIGMQVDFEE</sequence>
<evidence type="ECO:0000313" key="1">
    <source>
        <dbReference type="EMBL" id="MBP1932163.1"/>
    </source>
</evidence>
<gene>
    <name evidence="1" type="ORF">J2Z37_002164</name>
</gene>
<organism evidence="1 2">
    <name type="scientific">Ammoniphilus resinae</name>
    <dbReference type="NCBI Taxonomy" id="861532"/>
    <lineage>
        <taxon>Bacteria</taxon>
        <taxon>Bacillati</taxon>
        <taxon>Bacillota</taxon>
        <taxon>Bacilli</taxon>
        <taxon>Bacillales</taxon>
        <taxon>Paenibacillaceae</taxon>
        <taxon>Aneurinibacillus group</taxon>
        <taxon>Ammoniphilus</taxon>
    </lineage>
</organism>